<reference evidence="2 3" key="1">
    <citation type="submission" date="2020-10" db="EMBL/GenBank/DDBJ databases">
        <title>Whole genome sequence of oil-degrading bacteria Rhodococcus pyridinivorans strain 5Ap.</title>
        <authorList>
            <person name="Akhremchuk A.E."/>
            <person name="Valentovich L.N."/>
            <person name="Charniauskaya M.I."/>
            <person name="Bukliarevich H.A."/>
            <person name="Titok M.A."/>
        </authorList>
    </citation>
    <scope>NUCLEOTIDE SEQUENCE [LARGE SCALE GENOMIC DNA]</scope>
    <source>
        <strain evidence="2 3">5Ap</strain>
    </source>
</reference>
<evidence type="ECO:0000256" key="1">
    <source>
        <dbReference type="SAM" id="MobiDB-lite"/>
    </source>
</evidence>
<proteinExistence type="predicted"/>
<evidence type="ECO:0000313" key="3">
    <source>
        <dbReference type="Proteomes" id="UP000593818"/>
    </source>
</evidence>
<accession>A0A7M2XQ96</accession>
<gene>
    <name evidence="2" type="ORF">INP59_03675</name>
</gene>
<dbReference type="AlphaFoldDB" id="A0A7M2XQ96"/>
<name>A0A7M2XQ96_9NOCA</name>
<dbReference type="RefSeq" id="WP_193903137.1">
    <property type="nucleotide sequence ID" value="NZ_CP063450.1"/>
</dbReference>
<dbReference type="Proteomes" id="UP000593818">
    <property type="component" value="Chromosome"/>
</dbReference>
<keyword evidence="3" id="KW-1185">Reference proteome</keyword>
<sequence length="90" mass="10095">MAYRLSNKQVEAIMRNSLLQRQLRITGRQVASRAQSITRSDGGTAEISLVTGIRPRGRAYTNVQSSSADEEYGTSTRKRRRALGRAARER</sequence>
<organism evidence="2 3">
    <name type="scientific">Rhodococcus pyridinivorans</name>
    <dbReference type="NCBI Taxonomy" id="103816"/>
    <lineage>
        <taxon>Bacteria</taxon>
        <taxon>Bacillati</taxon>
        <taxon>Actinomycetota</taxon>
        <taxon>Actinomycetes</taxon>
        <taxon>Mycobacteriales</taxon>
        <taxon>Nocardiaceae</taxon>
        <taxon>Rhodococcus</taxon>
    </lineage>
</organism>
<feature type="region of interest" description="Disordered" evidence="1">
    <location>
        <begin position="59"/>
        <end position="90"/>
    </location>
</feature>
<evidence type="ECO:0000313" key="2">
    <source>
        <dbReference type="EMBL" id="QOV99512.1"/>
    </source>
</evidence>
<protein>
    <submittedName>
        <fullName evidence="2">Uncharacterized protein</fullName>
    </submittedName>
</protein>
<dbReference type="EMBL" id="CP063450">
    <property type="protein sequence ID" value="QOV99512.1"/>
    <property type="molecule type" value="Genomic_DNA"/>
</dbReference>